<evidence type="ECO:0000313" key="2">
    <source>
        <dbReference type="Proteomes" id="UP000076078"/>
    </source>
</evidence>
<accession>A0A151ZI11</accession>
<protein>
    <submittedName>
        <fullName evidence="1">Uncharacterized protein</fullName>
    </submittedName>
</protein>
<proteinExistence type="predicted"/>
<dbReference type="AlphaFoldDB" id="A0A151ZI11"/>
<dbReference type="EMBL" id="LODT01000025">
    <property type="protein sequence ID" value="KYQ93606.1"/>
    <property type="molecule type" value="Genomic_DNA"/>
</dbReference>
<comment type="caution">
    <text evidence="1">The sequence shown here is derived from an EMBL/GenBank/DDBJ whole genome shotgun (WGS) entry which is preliminary data.</text>
</comment>
<reference evidence="1 2" key="1">
    <citation type="submission" date="2015-12" db="EMBL/GenBank/DDBJ databases">
        <title>Dictyostelia acquired genes for synthesis and detection of signals that induce cell-type specialization by lateral gene transfer from prokaryotes.</title>
        <authorList>
            <person name="Gloeckner G."/>
            <person name="Schaap P."/>
        </authorList>
    </citation>
    <scope>NUCLEOTIDE SEQUENCE [LARGE SCALE GENOMIC DNA]</scope>
    <source>
        <strain evidence="1 2">TK</strain>
    </source>
</reference>
<gene>
    <name evidence="1" type="ORF">DLAC_04980</name>
</gene>
<dbReference type="Proteomes" id="UP000076078">
    <property type="component" value="Unassembled WGS sequence"/>
</dbReference>
<keyword evidence="2" id="KW-1185">Reference proteome</keyword>
<dbReference type="InParanoid" id="A0A151ZI11"/>
<evidence type="ECO:0000313" key="1">
    <source>
        <dbReference type="EMBL" id="KYQ93606.1"/>
    </source>
</evidence>
<organism evidence="1 2">
    <name type="scientific">Tieghemostelium lacteum</name>
    <name type="common">Slime mold</name>
    <name type="synonym">Dictyostelium lacteum</name>
    <dbReference type="NCBI Taxonomy" id="361077"/>
    <lineage>
        <taxon>Eukaryota</taxon>
        <taxon>Amoebozoa</taxon>
        <taxon>Evosea</taxon>
        <taxon>Eumycetozoa</taxon>
        <taxon>Dictyostelia</taxon>
        <taxon>Dictyosteliales</taxon>
        <taxon>Raperosteliaceae</taxon>
        <taxon>Tieghemostelium</taxon>
    </lineage>
</organism>
<name>A0A151ZI11_TIELA</name>
<sequence length="203" mass="22702">MATVVAIEAVEGGSIILSAVIGFAKKNAINAGIAVGSALVSGYISNELNNWINKESELNKETMFKFDETYTDTHADDSMVIILVTEKGMWDKTIRVEKEDGTSFDIYTGNSVTSHPLCNIALARVKMDQAWTYSYRKPKFFGIWCQIGNKIKVHDIALKEWNRKVMVIYWDSDGDGYFKNNPGNQVSASELVKYWNAAQVPTL</sequence>